<accession>A0A917H6E9</accession>
<evidence type="ECO:0000313" key="9">
    <source>
        <dbReference type="Proteomes" id="UP000638848"/>
    </source>
</evidence>
<feature type="transmembrane region" description="Helical" evidence="6">
    <location>
        <begin position="113"/>
        <end position="135"/>
    </location>
</feature>
<feature type="transmembrane region" description="Helical" evidence="6">
    <location>
        <begin position="316"/>
        <end position="334"/>
    </location>
</feature>
<dbReference type="Gene3D" id="1.20.1250.20">
    <property type="entry name" value="MFS general substrate transporter like domains"/>
    <property type="match status" value="2"/>
</dbReference>
<name>A0A917H6E9_9MICC</name>
<dbReference type="Proteomes" id="UP000638848">
    <property type="component" value="Unassembled WGS sequence"/>
</dbReference>
<evidence type="ECO:0000259" key="7">
    <source>
        <dbReference type="PROSITE" id="PS50850"/>
    </source>
</evidence>
<feature type="transmembrane region" description="Helical" evidence="6">
    <location>
        <begin position="251"/>
        <end position="274"/>
    </location>
</feature>
<dbReference type="InterPro" id="IPR036259">
    <property type="entry name" value="MFS_trans_sf"/>
</dbReference>
<evidence type="ECO:0000256" key="5">
    <source>
        <dbReference type="ARBA" id="ARBA00023136"/>
    </source>
</evidence>
<dbReference type="PROSITE" id="PS50850">
    <property type="entry name" value="MFS"/>
    <property type="match status" value="1"/>
</dbReference>
<dbReference type="RefSeq" id="WP_229741953.1">
    <property type="nucleotide sequence ID" value="NZ_BMEQ01000031.1"/>
</dbReference>
<feature type="transmembrane region" description="Helical" evidence="6">
    <location>
        <begin position="147"/>
        <end position="169"/>
    </location>
</feature>
<gene>
    <name evidence="8" type="ORF">GCM10011374_36390</name>
</gene>
<dbReference type="GO" id="GO:0005886">
    <property type="term" value="C:plasma membrane"/>
    <property type="evidence" value="ECO:0007669"/>
    <property type="project" value="UniProtKB-SubCell"/>
</dbReference>
<keyword evidence="4 6" id="KW-1133">Transmembrane helix</keyword>
<feature type="transmembrane region" description="Helical" evidence="6">
    <location>
        <begin position="405"/>
        <end position="424"/>
    </location>
</feature>
<keyword evidence="5 6" id="KW-0472">Membrane</keyword>
<feature type="transmembrane region" description="Helical" evidence="6">
    <location>
        <begin position="340"/>
        <end position="359"/>
    </location>
</feature>
<dbReference type="FunFam" id="1.20.1250.20:FF:000018">
    <property type="entry name" value="MFS transporter permease"/>
    <property type="match status" value="1"/>
</dbReference>
<protein>
    <submittedName>
        <fullName evidence="8">MFS transporter</fullName>
    </submittedName>
</protein>
<sequence length="444" mass="47577">MSDHGTQAMRSPREVSRLVTRHLMPLLIAAYIMSFLDRTNIGMAKERLEIDLGISATAYGIGAGLFFITYALLEIPSNLILHKVGARFWITRIMVSWGLISAAMMFVQGEWSFYILRMLLGAAEAGLFPGVMYFLTQWFVREDRAKANGIFLLGVALASIIGAPLGGALLTMDGIGGLHGWQWMFLIEGLPACFLAIVVWKMLPDRPTQAKFLTPEEAADLEARIAAEETAGADASGVRTMGDIWKDKQMLLVVSVYLTEQIAIYAMTFFLPSIIGGYGDLSSVEIGLLTAIPWIFAAISCSIVPRFATTGSRSQAIVTISMVGICTGFALGAMSGPVVGLIGFCLGAASCFALHPVLFTFPASRLTGATLAGGLAFVNTIGLFGGFLGPYVMGFMEDSTGNKLSGLWFVVGVCAIGTVLSLFLKYGETTRRRAEVGPSAVPAK</sequence>
<evidence type="ECO:0000256" key="1">
    <source>
        <dbReference type="ARBA" id="ARBA00004651"/>
    </source>
</evidence>
<feature type="domain" description="Major facilitator superfamily (MFS) profile" evidence="7">
    <location>
        <begin position="23"/>
        <end position="429"/>
    </location>
</feature>
<reference evidence="8" key="2">
    <citation type="submission" date="2020-09" db="EMBL/GenBank/DDBJ databases">
        <authorList>
            <person name="Sun Q."/>
            <person name="Zhou Y."/>
        </authorList>
    </citation>
    <scope>NUCLEOTIDE SEQUENCE</scope>
    <source>
        <strain evidence="8">CGMCC 1.12187</strain>
    </source>
</reference>
<reference evidence="8" key="1">
    <citation type="journal article" date="2014" name="Int. J. Syst. Evol. Microbiol.">
        <title>Complete genome sequence of Corynebacterium casei LMG S-19264T (=DSM 44701T), isolated from a smear-ripened cheese.</title>
        <authorList>
            <consortium name="US DOE Joint Genome Institute (JGI-PGF)"/>
            <person name="Walter F."/>
            <person name="Albersmeier A."/>
            <person name="Kalinowski J."/>
            <person name="Ruckert C."/>
        </authorList>
    </citation>
    <scope>NUCLEOTIDE SEQUENCE</scope>
    <source>
        <strain evidence="8">CGMCC 1.12187</strain>
    </source>
</reference>
<keyword evidence="2" id="KW-0813">Transport</keyword>
<evidence type="ECO:0000256" key="4">
    <source>
        <dbReference type="ARBA" id="ARBA00022989"/>
    </source>
</evidence>
<organism evidence="8 9">
    <name type="scientific">Kocuria dechangensis</name>
    <dbReference type="NCBI Taxonomy" id="1176249"/>
    <lineage>
        <taxon>Bacteria</taxon>
        <taxon>Bacillati</taxon>
        <taxon>Actinomycetota</taxon>
        <taxon>Actinomycetes</taxon>
        <taxon>Micrococcales</taxon>
        <taxon>Micrococcaceae</taxon>
        <taxon>Kocuria</taxon>
    </lineage>
</organism>
<dbReference type="EMBL" id="BMEQ01000031">
    <property type="protein sequence ID" value="GGG68696.1"/>
    <property type="molecule type" value="Genomic_DNA"/>
</dbReference>
<dbReference type="PANTHER" id="PTHR43791">
    <property type="entry name" value="PERMEASE-RELATED"/>
    <property type="match status" value="1"/>
</dbReference>
<proteinExistence type="predicted"/>
<feature type="transmembrane region" description="Helical" evidence="6">
    <location>
        <begin position="371"/>
        <end position="393"/>
    </location>
</feature>
<feature type="transmembrane region" description="Helical" evidence="6">
    <location>
        <begin position="56"/>
        <end position="73"/>
    </location>
</feature>
<evidence type="ECO:0000256" key="3">
    <source>
        <dbReference type="ARBA" id="ARBA00022692"/>
    </source>
</evidence>
<dbReference type="Pfam" id="PF07690">
    <property type="entry name" value="MFS_1"/>
    <property type="match status" value="1"/>
</dbReference>
<keyword evidence="9" id="KW-1185">Reference proteome</keyword>
<evidence type="ECO:0000256" key="6">
    <source>
        <dbReference type="SAM" id="Phobius"/>
    </source>
</evidence>
<comment type="subcellular location">
    <subcellularLocation>
        <location evidence="1">Cell membrane</location>
        <topology evidence="1">Multi-pass membrane protein</topology>
    </subcellularLocation>
</comment>
<feature type="transmembrane region" description="Helical" evidence="6">
    <location>
        <begin position="85"/>
        <end position="107"/>
    </location>
</feature>
<dbReference type="InterPro" id="IPR011701">
    <property type="entry name" value="MFS"/>
</dbReference>
<feature type="transmembrane region" description="Helical" evidence="6">
    <location>
        <begin position="181"/>
        <end position="203"/>
    </location>
</feature>
<keyword evidence="3 6" id="KW-0812">Transmembrane</keyword>
<dbReference type="AlphaFoldDB" id="A0A917H6E9"/>
<dbReference type="PANTHER" id="PTHR43791:SF36">
    <property type="entry name" value="TRANSPORTER, PUTATIVE (AFU_ORTHOLOGUE AFUA_6G08340)-RELATED"/>
    <property type="match status" value="1"/>
</dbReference>
<dbReference type="SUPFAM" id="SSF103473">
    <property type="entry name" value="MFS general substrate transporter"/>
    <property type="match status" value="1"/>
</dbReference>
<feature type="transmembrane region" description="Helical" evidence="6">
    <location>
        <begin position="286"/>
        <end position="304"/>
    </location>
</feature>
<evidence type="ECO:0000256" key="2">
    <source>
        <dbReference type="ARBA" id="ARBA00022448"/>
    </source>
</evidence>
<dbReference type="CDD" id="cd17319">
    <property type="entry name" value="MFS_ExuT_GudP_like"/>
    <property type="match status" value="1"/>
</dbReference>
<comment type="caution">
    <text evidence="8">The sequence shown here is derived from an EMBL/GenBank/DDBJ whole genome shotgun (WGS) entry which is preliminary data.</text>
</comment>
<evidence type="ECO:0000313" key="8">
    <source>
        <dbReference type="EMBL" id="GGG68696.1"/>
    </source>
</evidence>
<dbReference type="GO" id="GO:0022857">
    <property type="term" value="F:transmembrane transporter activity"/>
    <property type="evidence" value="ECO:0007669"/>
    <property type="project" value="InterPro"/>
</dbReference>
<feature type="transmembrane region" description="Helical" evidence="6">
    <location>
        <begin position="18"/>
        <end position="36"/>
    </location>
</feature>
<dbReference type="InterPro" id="IPR020846">
    <property type="entry name" value="MFS_dom"/>
</dbReference>